<dbReference type="Pfam" id="PF00400">
    <property type="entry name" value="WD40"/>
    <property type="match status" value="4"/>
</dbReference>
<accession>A0AAW2YM84</accession>
<dbReference type="SMART" id="SM00320">
    <property type="entry name" value="WD40"/>
    <property type="match status" value="6"/>
</dbReference>
<evidence type="ECO:0000256" key="2">
    <source>
        <dbReference type="ARBA" id="ARBA00022737"/>
    </source>
</evidence>
<evidence type="ECO:0000313" key="4">
    <source>
        <dbReference type="EMBL" id="KAL0477975.1"/>
    </source>
</evidence>
<dbReference type="SUPFAM" id="SSF50978">
    <property type="entry name" value="WD40 repeat-like"/>
    <property type="match status" value="1"/>
</dbReference>
<dbReference type="CDD" id="cd00200">
    <property type="entry name" value="WD40"/>
    <property type="match status" value="1"/>
</dbReference>
<dbReference type="InterPro" id="IPR001680">
    <property type="entry name" value="WD40_rpt"/>
</dbReference>
<evidence type="ECO:0000256" key="1">
    <source>
        <dbReference type="ARBA" id="ARBA00022574"/>
    </source>
</evidence>
<feature type="repeat" description="WD" evidence="3">
    <location>
        <begin position="304"/>
        <end position="334"/>
    </location>
</feature>
<organism evidence="4 5">
    <name type="scientific">Acrasis kona</name>
    <dbReference type="NCBI Taxonomy" id="1008807"/>
    <lineage>
        <taxon>Eukaryota</taxon>
        <taxon>Discoba</taxon>
        <taxon>Heterolobosea</taxon>
        <taxon>Tetramitia</taxon>
        <taxon>Eutetramitia</taxon>
        <taxon>Acrasidae</taxon>
        <taxon>Acrasis</taxon>
    </lineage>
</organism>
<comment type="caution">
    <text evidence="4">The sequence shown here is derived from an EMBL/GenBank/DDBJ whole genome shotgun (WGS) entry which is preliminary data.</text>
</comment>
<evidence type="ECO:0000256" key="3">
    <source>
        <dbReference type="PROSITE-ProRule" id="PRU00221"/>
    </source>
</evidence>
<proteinExistence type="predicted"/>
<reference evidence="4 5" key="1">
    <citation type="submission" date="2024-03" db="EMBL/GenBank/DDBJ databases">
        <title>The Acrasis kona genome and developmental transcriptomes reveal deep origins of eukaryotic multicellular pathways.</title>
        <authorList>
            <person name="Sheikh S."/>
            <person name="Fu C.-J."/>
            <person name="Brown M.W."/>
            <person name="Baldauf S.L."/>
        </authorList>
    </citation>
    <scope>NUCLEOTIDE SEQUENCE [LARGE SCALE GENOMIC DNA]</scope>
    <source>
        <strain evidence="4 5">ATCC MYA-3509</strain>
    </source>
</reference>
<gene>
    <name evidence="4" type="ORF">AKO1_005355</name>
</gene>
<dbReference type="GO" id="GO:1990234">
    <property type="term" value="C:transferase complex"/>
    <property type="evidence" value="ECO:0007669"/>
    <property type="project" value="UniProtKB-ARBA"/>
</dbReference>
<feature type="repeat" description="WD" evidence="3">
    <location>
        <begin position="263"/>
        <end position="303"/>
    </location>
</feature>
<dbReference type="PANTHER" id="PTHR22847">
    <property type="entry name" value="WD40 REPEAT PROTEIN"/>
    <property type="match status" value="1"/>
</dbReference>
<dbReference type="PROSITE" id="PS50082">
    <property type="entry name" value="WD_REPEATS_2"/>
    <property type="match status" value="3"/>
</dbReference>
<evidence type="ECO:0000313" key="5">
    <source>
        <dbReference type="Proteomes" id="UP001431209"/>
    </source>
</evidence>
<dbReference type="Gene3D" id="2.130.10.10">
    <property type="entry name" value="YVTN repeat-like/Quinoprotein amine dehydrogenase"/>
    <property type="match status" value="2"/>
</dbReference>
<dbReference type="PANTHER" id="PTHR22847:SF637">
    <property type="entry name" value="WD REPEAT DOMAIN 5B"/>
    <property type="match status" value="1"/>
</dbReference>
<dbReference type="InterPro" id="IPR019775">
    <property type="entry name" value="WD40_repeat_CS"/>
</dbReference>
<dbReference type="AlphaFoldDB" id="A0AAW2YM84"/>
<protein>
    <submittedName>
        <fullName evidence="4">HET-E1</fullName>
    </submittedName>
</protein>
<feature type="repeat" description="WD" evidence="3">
    <location>
        <begin position="179"/>
        <end position="219"/>
    </location>
</feature>
<dbReference type="Proteomes" id="UP001431209">
    <property type="component" value="Unassembled WGS sequence"/>
</dbReference>
<sequence length="334" mass="37071">MHDIGELITRRKEEQSQCSGSRMPSRCCRTITTNDAILCTLHLGGNVVATSHGIAGVIQKWNIDSGEHQGSFGAVDRIPPKGWNFSYPPKDEMEWLWSIGKWNEDKIVTFSFEVGTMNVFNHVSGDLLNTIRHPDEVPISGMGHDNLFVYDDRVMAGLEDNTITVWNISKDGGEIETKLRGHTGWVFCMEALPNGDLISGGGDNTIRIWDTTTESCQTTIEDSGQGGVLSIQYVYSQNKFVCGGLNDTVKIWDAEHLKCEATLVGHTKRIRQIKSLNENCMMSVSDDKDIRIWDMRTLSCCQTLSGHDGPINSVSIVGDQVITGSQDKSIKIWS</sequence>
<keyword evidence="1 3" id="KW-0853">WD repeat</keyword>
<dbReference type="EMBL" id="JAOPGA020000288">
    <property type="protein sequence ID" value="KAL0477975.1"/>
    <property type="molecule type" value="Genomic_DNA"/>
</dbReference>
<dbReference type="InterPro" id="IPR020472">
    <property type="entry name" value="WD40_PAC1"/>
</dbReference>
<dbReference type="PROSITE" id="PS50294">
    <property type="entry name" value="WD_REPEATS_REGION"/>
    <property type="match status" value="2"/>
</dbReference>
<dbReference type="InterPro" id="IPR015943">
    <property type="entry name" value="WD40/YVTN_repeat-like_dom_sf"/>
</dbReference>
<keyword evidence="2" id="KW-0677">Repeat</keyword>
<keyword evidence="5" id="KW-1185">Reference proteome</keyword>
<name>A0AAW2YM84_9EUKA</name>
<dbReference type="InterPro" id="IPR036322">
    <property type="entry name" value="WD40_repeat_dom_sf"/>
</dbReference>
<dbReference type="PROSITE" id="PS00678">
    <property type="entry name" value="WD_REPEATS_1"/>
    <property type="match status" value="2"/>
</dbReference>
<dbReference type="PRINTS" id="PR00320">
    <property type="entry name" value="GPROTEINBRPT"/>
</dbReference>